<keyword evidence="3" id="KW-1185">Reference proteome</keyword>
<dbReference type="EMBL" id="JBHUDJ010000002">
    <property type="protein sequence ID" value="MFD1586189.1"/>
    <property type="molecule type" value="Genomic_DNA"/>
</dbReference>
<keyword evidence="1" id="KW-1133">Transmembrane helix</keyword>
<evidence type="ECO:0000313" key="2">
    <source>
        <dbReference type="EMBL" id="MFD1586189.1"/>
    </source>
</evidence>
<dbReference type="AlphaFoldDB" id="A0ABD6C9M6"/>
<gene>
    <name evidence="2" type="ORF">ACFR9U_04290</name>
</gene>
<proteinExistence type="predicted"/>
<keyword evidence="1" id="KW-0812">Transmembrane</keyword>
<sequence length="131" mass="14060">MAVSPPAVLALVLPIALGALWLSMAVSLASWVAADAAARGSAQPRTWAVAAVFTPIGLPYYLYKRRQLSPRSRPPTHRERWAATWASAGVVSFLIGALVSPPDPSTQILTWTGLFPICLLLAYLTIVHNGR</sequence>
<dbReference type="Proteomes" id="UP001597119">
    <property type="component" value="Unassembled WGS sequence"/>
</dbReference>
<protein>
    <submittedName>
        <fullName evidence="2">Uncharacterized protein</fullName>
    </submittedName>
</protein>
<dbReference type="RefSeq" id="WP_247376395.1">
    <property type="nucleotide sequence ID" value="NZ_JALLGV010000002.1"/>
</dbReference>
<name>A0ABD6C9M6_9EURY</name>
<keyword evidence="1" id="KW-0472">Membrane</keyword>
<feature type="transmembrane region" description="Helical" evidence="1">
    <location>
        <begin position="83"/>
        <end position="102"/>
    </location>
</feature>
<reference evidence="2 3" key="1">
    <citation type="journal article" date="2019" name="Int. J. Syst. Evol. Microbiol.">
        <title>The Global Catalogue of Microorganisms (GCM) 10K type strain sequencing project: providing services to taxonomists for standard genome sequencing and annotation.</title>
        <authorList>
            <consortium name="The Broad Institute Genomics Platform"/>
            <consortium name="The Broad Institute Genome Sequencing Center for Infectious Disease"/>
            <person name="Wu L."/>
            <person name="Ma J."/>
        </authorList>
    </citation>
    <scope>NUCLEOTIDE SEQUENCE [LARGE SCALE GENOMIC DNA]</scope>
    <source>
        <strain evidence="2 3">CGMCC 1.12125</strain>
    </source>
</reference>
<organism evidence="2 3">
    <name type="scientific">Halorientalis brevis</name>
    <dbReference type="NCBI Taxonomy" id="1126241"/>
    <lineage>
        <taxon>Archaea</taxon>
        <taxon>Methanobacteriati</taxon>
        <taxon>Methanobacteriota</taxon>
        <taxon>Stenosarchaea group</taxon>
        <taxon>Halobacteria</taxon>
        <taxon>Halobacteriales</taxon>
        <taxon>Haloarculaceae</taxon>
        <taxon>Halorientalis</taxon>
    </lineage>
</organism>
<comment type="caution">
    <text evidence="2">The sequence shown here is derived from an EMBL/GenBank/DDBJ whole genome shotgun (WGS) entry which is preliminary data.</text>
</comment>
<accession>A0ABD6C9M6</accession>
<evidence type="ECO:0000256" key="1">
    <source>
        <dbReference type="SAM" id="Phobius"/>
    </source>
</evidence>
<feature type="transmembrane region" description="Helical" evidence="1">
    <location>
        <begin position="108"/>
        <end position="127"/>
    </location>
</feature>
<feature type="transmembrane region" description="Helical" evidence="1">
    <location>
        <begin position="44"/>
        <end position="63"/>
    </location>
</feature>
<evidence type="ECO:0000313" key="3">
    <source>
        <dbReference type="Proteomes" id="UP001597119"/>
    </source>
</evidence>